<reference evidence="3" key="1">
    <citation type="submission" date="2022-08" db="EMBL/GenBank/DDBJ databases">
        <authorList>
            <person name="Tian L."/>
        </authorList>
    </citation>
    <scope>NUCLEOTIDE SEQUENCE</scope>
    <source>
        <strain evidence="3">CM253</strain>
    </source>
</reference>
<evidence type="ECO:0000256" key="1">
    <source>
        <dbReference type="SAM" id="MobiDB-lite"/>
    </source>
</evidence>
<dbReference type="GeneID" id="95572139"/>
<dbReference type="Proteomes" id="UP001057738">
    <property type="component" value="Chromosome"/>
</dbReference>
<evidence type="ECO:0008006" key="5">
    <source>
        <dbReference type="Google" id="ProtNLM"/>
    </source>
</evidence>
<evidence type="ECO:0000256" key="2">
    <source>
        <dbReference type="SAM" id="Phobius"/>
    </source>
</evidence>
<proteinExistence type="predicted"/>
<keyword evidence="2" id="KW-0812">Transmembrane</keyword>
<evidence type="ECO:0000313" key="4">
    <source>
        <dbReference type="Proteomes" id="UP001057738"/>
    </source>
</evidence>
<protein>
    <recommendedName>
        <fullName evidence="5">PepSY domain-containing protein</fullName>
    </recommendedName>
</protein>
<name>A0ABY5PPV9_9ACTN</name>
<dbReference type="RefSeq" id="WP_257854547.1">
    <property type="nucleotide sequence ID" value="NZ_CP102514.1"/>
</dbReference>
<accession>A0ABY5PPV9</accession>
<gene>
    <name evidence="3" type="ORF">NRK68_01635</name>
</gene>
<sequence>MSESVPPPSEQLPETAPQAAARKRDRVVLSRLVPRSRRARWVAAGAAVVVVGAGVTAVAVAEHHDHHVRADRGAHMFRFGPGHEGWAERGPHGAPGGERARKGPGGEDGPAGRERLVHPDAPGLPGLPGRSERRDGPGKRAQAPAPLPSLSIGDAADKAAAAVQGGKVESLRAVAQDGGGGAWLAVVLGPDGVRHAVTVSGTDGTITGNTTLGG</sequence>
<feature type="region of interest" description="Disordered" evidence="1">
    <location>
        <begin position="81"/>
        <end position="151"/>
    </location>
</feature>
<keyword evidence="2" id="KW-1133">Transmembrane helix</keyword>
<keyword evidence="2" id="KW-0472">Membrane</keyword>
<feature type="compositionally biased region" description="Pro residues" evidence="1">
    <location>
        <begin position="1"/>
        <end position="10"/>
    </location>
</feature>
<keyword evidence="4" id="KW-1185">Reference proteome</keyword>
<feature type="transmembrane region" description="Helical" evidence="2">
    <location>
        <begin position="41"/>
        <end position="61"/>
    </location>
</feature>
<evidence type="ECO:0000313" key="3">
    <source>
        <dbReference type="EMBL" id="UUY46024.1"/>
    </source>
</evidence>
<feature type="compositionally biased region" description="Basic and acidic residues" evidence="1">
    <location>
        <begin position="98"/>
        <end position="118"/>
    </location>
</feature>
<dbReference type="EMBL" id="CP102514">
    <property type="protein sequence ID" value="UUY46024.1"/>
    <property type="molecule type" value="Genomic_DNA"/>
</dbReference>
<feature type="region of interest" description="Disordered" evidence="1">
    <location>
        <begin position="1"/>
        <end position="25"/>
    </location>
</feature>
<organism evidence="3 4">
    <name type="scientific">Streptomyces yangpuensis</name>
    <dbReference type="NCBI Taxonomy" id="1648182"/>
    <lineage>
        <taxon>Bacteria</taxon>
        <taxon>Bacillati</taxon>
        <taxon>Actinomycetota</taxon>
        <taxon>Actinomycetes</taxon>
        <taxon>Kitasatosporales</taxon>
        <taxon>Streptomycetaceae</taxon>
        <taxon>Streptomyces</taxon>
    </lineage>
</organism>